<dbReference type="Proteomes" id="UP000824533">
    <property type="component" value="Linkage Group LG26"/>
</dbReference>
<evidence type="ECO:0000313" key="1">
    <source>
        <dbReference type="EMBL" id="KAJ0170725.1"/>
    </source>
</evidence>
<name>A0ACC1CGT3_9NEOP</name>
<keyword evidence="2" id="KW-1185">Reference proteome</keyword>
<comment type="caution">
    <text evidence="1">The sequence shown here is derived from an EMBL/GenBank/DDBJ whole genome shotgun (WGS) entry which is preliminary data.</text>
</comment>
<protein>
    <submittedName>
        <fullName evidence="1">Uncharacterized protein</fullName>
    </submittedName>
</protein>
<evidence type="ECO:0000313" key="2">
    <source>
        <dbReference type="Proteomes" id="UP000824533"/>
    </source>
</evidence>
<proteinExistence type="predicted"/>
<reference evidence="1 2" key="1">
    <citation type="journal article" date="2021" name="Front. Genet.">
        <title>Chromosome-Level Genome Assembly Reveals Significant Gene Expansion in the Toll and IMD Signaling Pathways of Dendrolimus kikuchii.</title>
        <authorList>
            <person name="Zhou J."/>
            <person name="Wu P."/>
            <person name="Xiong Z."/>
            <person name="Liu N."/>
            <person name="Zhao N."/>
            <person name="Ji M."/>
            <person name="Qiu Y."/>
            <person name="Yang B."/>
        </authorList>
    </citation>
    <scope>NUCLEOTIDE SEQUENCE [LARGE SCALE GENOMIC DNA]</scope>
    <source>
        <strain evidence="1">Ann1</strain>
    </source>
</reference>
<organism evidence="1 2">
    <name type="scientific">Dendrolimus kikuchii</name>
    <dbReference type="NCBI Taxonomy" id="765133"/>
    <lineage>
        <taxon>Eukaryota</taxon>
        <taxon>Metazoa</taxon>
        <taxon>Ecdysozoa</taxon>
        <taxon>Arthropoda</taxon>
        <taxon>Hexapoda</taxon>
        <taxon>Insecta</taxon>
        <taxon>Pterygota</taxon>
        <taxon>Neoptera</taxon>
        <taxon>Endopterygota</taxon>
        <taxon>Lepidoptera</taxon>
        <taxon>Glossata</taxon>
        <taxon>Ditrysia</taxon>
        <taxon>Bombycoidea</taxon>
        <taxon>Lasiocampidae</taxon>
        <taxon>Dendrolimus</taxon>
    </lineage>
</organism>
<dbReference type="EMBL" id="CM034412">
    <property type="protein sequence ID" value="KAJ0170725.1"/>
    <property type="molecule type" value="Genomic_DNA"/>
</dbReference>
<sequence length="456" mass="49899">MVFANIKPYVRIQLMIAACLNIGHIVDGYSVAWTAPILPKLKNITESPLSHVLSEYATSWVVSAMYVGTFGSYIGGFMANIIGRKPCLIIGGSMIFLSYAILTFAYNIWMIFFGRFLNGFGVSFAIITSLIYIGEMSSPAIRGVILTSTGVFHAFGVLIVYAVGPFTTYHGVEYIAMGLALLYTFACFFVPETPVYYVIKGNEEAAKASLQYLGRTNDIENELKKMVANIVTKDSKGLLWRQLLFTKSNRKSLLISIPLCFFQMNSGIMMSMFYATTIFEDANSSVQPHVATIIIGVTSFLGAILSPALVERFGRRMLLIISTGGCCTFMTIIGAYFYFKQFNSQTVESLGWLPLAALVLGFISYAVGLAIIPNALTSEMFEINVRGLGSSVSYLTGLLSGFLSTTVSGYMMAYAGNYYAFWLFAAINLIALIFVGLVVPETAGKSLTEINSMMAN</sequence>
<gene>
    <name evidence="1" type="ORF">K1T71_013497</name>
</gene>
<accession>A0ACC1CGT3</accession>